<reference evidence="2 3" key="1">
    <citation type="journal article" date="2014" name="Genome Biol. Evol.">
        <title>The genome of the myxosporean Thelohanellus kitauei shows adaptations to nutrient acquisition within its fish host.</title>
        <authorList>
            <person name="Yang Y."/>
            <person name="Xiong J."/>
            <person name="Zhou Z."/>
            <person name="Huo F."/>
            <person name="Miao W."/>
            <person name="Ran C."/>
            <person name="Liu Y."/>
            <person name="Zhang J."/>
            <person name="Feng J."/>
            <person name="Wang M."/>
            <person name="Wang M."/>
            <person name="Wang L."/>
            <person name="Yao B."/>
        </authorList>
    </citation>
    <scope>NUCLEOTIDE SEQUENCE [LARGE SCALE GENOMIC DNA]</scope>
    <source>
        <strain evidence="2">Wuqing</strain>
    </source>
</reference>
<evidence type="ECO:0000313" key="3">
    <source>
        <dbReference type="Proteomes" id="UP000031668"/>
    </source>
</evidence>
<evidence type="ECO:0000256" key="1">
    <source>
        <dbReference type="SAM" id="MobiDB-lite"/>
    </source>
</evidence>
<dbReference type="Proteomes" id="UP000031668">
    <property type="component" value="Unassembled WGS sequence"/>
</dbReference>
<sequence>MTDCPEVLGRSFYTAPYLPTYPRREMMLYLKGYPDEDAARGMASYSQHTAKDILSPYDDKDDEDYEEYEDATKELATFLSNRAGGPPTSNIDASGVLGNPETGLVSTIGSAESLGDRPVLHKSYDIDRNDQESFHSAADLDSAASSVVPPIPPRRNNLGQNRQPFDDPPINQGSSGAITGPPLPARAHRPSGDQPHATATTDSASVWFGGNIPTQQIRTLGSDEIDGRAYLIQFNSQETGSGDDVYLDPRILDAMLMHRSLSAPESVN</sequence>
<gene>
    <name evidence="2" type="ORF">RF11_07437</name>
</gene>
<evidence type="ECO:0000313" key="2">
    <source>
        <dbReference type="EMBL" id="KII74925.1"/>
    </source>
</evidence>
<feature type="region of interest" description="Disordered" evidence="1">
    <location>
        <begin position="138"/>
        <end position="207"/>
    </location>
</feature>
<dbReference type="EMBL" id="JWZT01000170">
    <property type="protein sequence ID" value="KII74925.1"/>
    <property type="molecule type" value="Genomic_DNA"/>
</dbReference>
<protein>
    <submittedName>
        <fullName evidence="2">Uncharacterized protein</fullName>
    </submittedName>
</protein>
<comment type="caution">
    <text evidence="2">The sequence shown here is derived from an EMBL/GenBank/DDBJ whole genome shotgun (WGS) entry which is preliminary data.</text>
</comment>
<dbReference type="AlphaFoldDB" id="A0A0C2NEX9"/>
<proteinExistence type="predicted"/>
<name>A0A0C2NEX9_THEKT</name>
<keyword evidence="3" id="KW-1185">Reference proteome</keyword>
<accession>A0A0C2NEX9</accession>
<feature type="compositionally biased region" description="Low complexity" evidence="1">
    <location>
        <begin position="138"/>
        <end position="148"/>
    </location>
</feature>
<organism evidence="2 3">
    <name type="scientific">Thelohanellus kitauei</name>
    <name type="common">Myxosporean</name>
    <dbReference type="NCBI Taxonomy" id="669202"/>
    <lineage>
        <taxon>Eukaryota</taxon>
        <taxon>Metazoa</taxon>
        <taxon>Cnidaria</taxon>
        <taxon>Myxozoa</taxon>
        <taxon>Myxosporea</taxon>
        <taxon>Bivalvulida</taxon>
        <taxon>Platysporina</taxon>
        <taxon>Myxobolidae</taxon>
        <taxon>Thelohanellus</taxon>
    </lineage>
</organism>